<evidence type="ECO:0000313" key="3">
    <source>
        <dbReference type="Proteomes" id="UP001500547"/>
    </source>
</evidence>
<proteinExistence type="predicted"/>
<comment type="caution">
    <text evidence="2">The sequence shown here is derived from an EMBL/GenBank/DDBJ whole genome shotgun (WGS) entry which is preliminary data.</text>
</comment>
<reference evidence="3" key="1">
    <citation type="journal article" date="2019" name="Int. J. Syst. Evol. Microbiol.">
        <title>The Global Catalogue of Microorganisms (GCM) 10K type strain sequencing project: providing services to taxonomists for standard genome sequencing and annotation.</title>
        <authorList>
            <consortium name="The Broad Institute Genomics Platform"/>
            <consortium name="The Broad Institute Genome Sequencing Center for Infectious Disease"/>
            <person name="Wu L."/>
            <person name="Ma J."/>
        </authorList>
    </citation>
    <scope>NUCLEOTIDE SEQUENCE [LARGE SCALE GENOMIC DNA]</scope>
    <source>
        <strain evidence="3">JCM 18715</strain>
    </source>
</reference>
<evidence type="ECO:0000256" key="1">
    <source>
        <dbReference type="SAM" id="MobiDB-lite"/>
    </source>
</evidence>
<accession>A0ABP9QUW2</accession>
<evidence type="ECO:0000313" key="2">
    <source>
        <dbReference type="EMBL" id="GAA5167625.1"/>
    </source>
</evidence>
<sequence>MLISVINLTAGHIKDDELQTVIRAINRQISEDFEPYWHFGARLRLEGHGGSTKTKQSFADLRGDAILYLLKEPNVDDALGYHEANNNGIPYGFVFTGLSKELGESWTATFSHEALELLADPLANLLVQGPHPTEKRQVFHWFEMCDAVQSETYEIDGVTVSNFVLPLYFTEGSEPGARNDFLGRGHKRKTLKSFNVNPGGYIGFFDPKTGKHENFSIEADETAAKRKAIKGRLASGRGNQRKRSMKTPRR</sequence>
<dbReference type="RefSeq" id="WP_345533517.1">
    <property type="nucleotide sequence ID" value="NZ_BAABLD010000008.1"/>
</dbReference>
<dbReference type="EMBL" id="BAABLD010000008">
    <property type="protein sequence ID" value="GAA5167625.1"/>
    <property type="molecule type" value="Genomic_DNA"/>
</dbReference>
<keyword evidence="3" id="KW-1185">Reference proteome</keyword>
<feature type="region of interest" description="Disordered" evidence="1">
    <location>
        <begin position="229"/>
        <end position="250"/>
    </location>
</feature>
<feature type="compositionally biased region" description="Basic residues" evidence="1">
    <location>
        <begin position="239"/>
        <end position="250"/>
    </location>
</feature>
<organism evidence="2 3">
    <name type="scientific">Viridibacterium curvum</name>
    <dbReference type="NCBI Taxonomy" id="1101404"/>
    <lineage>
        <taxon>Bacteria</taxon>
        <taxon>Pseudomonadati</taxon>
        <taxon>Pseudomonadota</taxon>
        <taxon>Betaproteobacteria</taxon>
        <taxon>Rhodocyclales</taxon>
        <taxon>Rhodocyclaceae</taxon>
        <taxon>Viridibacterium</taxon>
    </lineage>
</organism>
<gene>
    <name evidence="2" type="ORF">GCM10025770_26590</name>
</gene>
<protein>
    <submittedName>
        <fullName evidence="2">Uncharacterized protein</fullName>
    </submittedName>
</protein>
<name>A0ABP9QUW2_9RHOO</name>
<dbReference type="Proteomes" id="UP001500547">
    <property type="component" value="Unassembled WGS sequence"/>
</dbReference>